<dbReference type="NCBIfam" id="TIGR04056">
    <property type="entry name" value="OMP_RagA_SusC"/>
    <property type="match status" value="1"/>
</dbReference>
<dbReference type="AlphaFoldDB" id="A0A1H6L112"/>
<dbReference type="InterPro" id="IPR037066">
    <property type="entry name" value="Plug_dom_sf"/>
</dbReference>
<accession>A0A1H6L112</accession>
<dbReference type="SUPFAM" id="SSF56935">
    <property type="entry name" value="Porins"/>
    <property type="match status" value="1"/>
</dbReference>
<keyword evidence="6 7" id="KW-0998">Cell outer membrane</keyword>
<dbReference type="Gene3D" id="2.60.40.1120">
    <property type="entry name" value="Carboxypeptidase-like, regulatory domain"/>
    <property type="match status" value="1"/>
</dbReference>
<feature type="chain" id="PRO_5011564854" evidence="8">
    <location>
        <begin position="23"/>
        <end position="1012"/>
    </location>
</feature>
<dbReference type="Gene3D" id="2.40.170.20">
    <property type="entry name" value="TonB-dependent receptor, beta-barrel domain"/>
    <property type="match status" value="1"/>
</dbReference>
<keyword evidence="3 7" id="KW-1134">Transmembrane beta strand</keyword>
<comment type="similarity">
    <text evidence="7">Belongs to the TonB-dependent receptor family.</text>
</comment>
<evidence type="ECO:0000313" key="11">
    <source>
        <dbReference type="Proteomes" id="UP000199634"/>
    </source>
</evidence>
<dbReference type="InterPro" id="IPR023997">
    <property type="entry name" value="TonB-dep_OMP_SusC/RagA_CS"/>
</dbReference>
<dbReference type="Gene3D" id="2.170.130.10">
    <property type="entry name" value="TonB-dependent receptor, plug domain"/>
    <property type="match status" value="1"/>
</dbReference>
<evidence type="ECO:0000256" key="2">
    <source>
        <dbReference type="ARBA" id="ARBA00022448"/>
    </source>
</evidence>
<dbReference type="Proteomes" id="UP000199634">
    <property type="component" value="Unassembled WGS sequence"/>
</dbReference>
<dbReference type="RefSeq" id="WP_091098003.1">
    <property type="nucleotide sequence ID" value="NZ_FNXE01000016.1"/>
</dbReference>
<dbReference type="SUPFAM" id="SSF49464">
    <property type="entry name" value="Carboxypeptidase regulatory domain-like"/>
    <property type="match status" value="1"/>
</dbReference>
<evidence type="ECO:0000259" key="9">
    <source>
        <dbReference type="Pfam" id="PF07715"/>
    </source>
</evidence>
<dbReference type="Pfam" id="PF07715">
    <property type="entry name" value="Plug"/>
    <property type="match status" value="1"/>
</dbReference>
<gene>
    <name evidence="10" type="ORF">SAMN02927937_01388</name>
</gene>
<keyword evidence="11" id="KW-1185">Reference proteome</keyword>
<evidence type="ECO:0000256" key="4">
    <source>
        <dbReference type="ARBA" id="ARBA00022692"/>
    </source>
</evidence>
<dbReference type="InterPro" id="IPR008969">
    <property type="entry name" value="CarboxyPept-like_regulatory"/>
</dbReference>
<dbReference type="Pfam" id="PF13715">
    <property type="entry name" value="CarbopepD_reg_2"/>
    <property type="match status" value="1"/>
</dbReference>
<keyword evidence="4 7" id="KW-0812">Transmembrane</keyword>
<keyword evidence="5 7" id="KW-0472">Membrane</keyword>
<name>A0A1H6L112_9FLAO</name>
<dbReference type="InterPro" id="IPR036942">
    <property type="entry name" value="Beta-barrel_TonB_sf"/>
</dbReference>
<dbReference type="EMBL" id="FNXE01000016">
    <property type="protein sequence ID" value="SEH77943.1"/>
    <property type="molecule type" value="Genomic_DNA"/>
</dbReference>
<feature type="signal peptide" evidence="8">
    <location>
        <begin position="1"/>
        <end position="22"/>
    </location>
</feature>
<keyword evidence="2 7" id="KW-0813">Transport</keyword>
<evidence type="ECO:0000256" key="6">
    <source>
        <dbReference type="ARBA" id="ARBA00023237"/>
    </source>
</evidence>
<dbReference type="InterPro" id="IPR023996">
    <property type="entry name" value="TonB-dep_OMP_SusC/RagA"/>
</dbReference>
<evidence type="ECO:0000256" key="5">
    <source>
        <dbReference type="ARBA" id="ARBA00023136"/>
    </source>
</evidence>
<dbReference type="STRING" id="1159016.SAMN02927937_01388"/>
<proteinExistence type="inferred from homology"/>
<evidence type="ECO:0000256" key="7">
    <source>
        <dbReference type="PROSITE-ProRule" id="PRU01360"/>
    </source>
</evidence>
<organism evidence="10 11">
    <name type="scientific">Paenimyroides marinum</name>
    <dbReference type="NCBI Taxonomy" id="1159016"/>
    <lineage>
        <taxon>Bacteria</taxon>
        <taxon>Pseudomonadati</taxon>
        <taxon>Bacteroidota</taxon>
        <taxon>Flavobacteriia</taxon>
        <taxon>Flavobacteriales</taxon>
        <taxon>Flavobacteriaceae</taxon>
        <taxon>Paenimyroides</taxon>
    </lineage>
</organism>
<protein>
    <submittedName>
        <fullName evidence="10">TonB-linked outer membrane protein, SusC/RagA family</fullName>
    </submittedName>
</protein>
<comment type="subcellular location">
    <subcellularLocation>
        <location evidence="1 7">Cell outer membrane</location>
        <topology evidence="1 7">Multi-pass membrane protein</topology>
    </subcellularLocation>
</comment>
<evidence type="ECO:0000256" key="1">
    <source>
        <dbReference type="ARBA" id="ARBA00004571"/>
    </source>
</evidence>
<dbReference type="NCBIfam" id="TIGR04057">
    <property type="entry name" value="SusC_RagA_signa"/>
    <property type="match status" value="1"/>
</dbReference>
<dbReference type="PROSITE" id="PS52016">
    <property type="entry name" value="TONB_DEPENDENT_REC_3"/>
    <property type="match status" value="1"/>
</dbReference>
<dbReference type="GO" id="GO:0009279">
    <property type="term" value="C:cell outer membrane"/>
    <property type="evidence" value="ECO:0007669"/>
    <property type="project" value="UniProtKB-SubCell"/>
</dbReference>
<sequence length="1012" mass="113140">MRSKFTWILTLFFALVVQVGFAQKPVTGVVKTQDGEPIPGATVMLVGTNQGTDTDDEGKYTLNLKKGDKIQVVYEGFKPTTVTATDSGILNVTLVEDDSWLIPEVIVDTYRTVSKEENTTSVSSVTSKTIEGRPNASIIQTLQGQVPGLNIMTGSGQPGAESRVTLRGLGSINGNTEPLYIIDGIPMSSNRFRSLNPNEIDRVDILKDAGATAIYGNRGANGVIVITTKRGSFESDLSIRYIGTTGISSIQRNQYNLMNTADYDDFVRTARQDYPGIGGNLSNAQRSVNTDWTDVFFNDALTQTHTVMFSAGSKNLSTFTSVGYSEFGGTLKGTDLKRFSFRTNLDGKNNSEKLTYGTTINANFSRSNMENASGTNGVNQNYFLGAFQSLPYVDPNSYTNGYDLFQDYLAQRIGISNGMPLFLMDKRATSGFGQDEFKLLVNGNINYKLSDKFKISNQTGVDYQTINQNSWTRYDAFNEYLFAVQGQDYRGYVATIDEDRMVFNTNTNLRYEDTFNDVHKVSAGVFLEYLKAHLRSKNMQKTGFDPIFWSDGGMTGWIGGEENYQLYAPTAGMSRFDAGLFSYFGTASYDYDRRYGLDATIRRDASFRFTDDNRWGTFWSVSARWNISNEKFMENSVFNDLKLRGSYGSSGNQDITGGGMFSGAQLYDTRFISAVGYNGETGLSLGQLPNPNLQWEVITQANIGVDFGVWNNRLRGSVDVYQKQTDDLYLNNPLSAINGASSLNANFGTMRNTGVEVNLTGDIIRNENTSLSLRFVGAYNKNEVIEIPNENGEFWNGTSLVGYREGSMVNEFYMPEYLGINPDNGNMMFRSKDGGVTENPNDGDNQWLGKSSMPVYQGGFGIDFAHKGWFLTADFTYALDAWRYDNDYYFFTAPTFIKQNNLSNDMRDYWTPDNRDASFPALTGSNFSYASGSSFYLQDASYLRLRYLTLGYNFNQKDIDFMKLSGLRVYAQAENLYTWTKWRGWDAESSRSIDYGQYPTPRTVSVGVEVQF</sequence>
<evidence type="ECO:0000256" key="3">
    <source>
        <dbReference type="ARBA" id="ARBA00022452"/>
    </source>
</evidence>
<evidence type="ECO:0000313" key="10">
    <source>
        <dbReference type="EMBL" id="SEH77943.1"/>
    </source>
</evidence>
<evidence type="ECO:0000256" key="8">
    <source>
        <dbReference type="SAM" id="SignalP"/>
    </source>
</evidence>
<dbReference type="OrthoDB" id="9768177at2"/>
<dbReference type="InterPro" id="IPR039426">
    <property type="entry name" value="TonB-dep_rcpt-like"/>
</dbReference>
<dbReference type="InterPro" id="IPR012910">
    <property type="entry name" value="Plug_dom"/>
</dbReference>
<feature type="domain" description="TonB-dependent receptor plug" evidence="9">
    <location>
        <begin position="115"/>
        <end position="223"/>
    </location>
</feature>
<reference evidence="10 11" key="1">
    <citation type="submission" date="2016-10" db="EMBL/GenBank/DDBJ databases">
        <authorList>
            <person name="de Groot N.N."/>
        </authorList>
    </citation>
    <scope>NUCLEOTIDE SEQUENCE [LARGE SCALE GENOMIC DNA]</scope>
    <source>
        <strain evidence="10 11">CGMCC 1.10825</strain>
    </source>
</reference>
<keyword evidence="8" id="KW-0732">Signal</keyword>